<dbReference type="eggNOG" id="KOG0564">
    <property type="taxonomic scope" value="Eukaryota"/>
</dbReference>
<comment type="similarity">
    <text evidence="3">Belongs to the methylenetetrahydrofolate reductase family.</text>
</comment>
<keyword evidence="7" id="KW-0560">Oxidoreductase</keyword>
<dbReference type="FunFam" id="3.20.20.220:FF:000002">
    <property type="entry name" value="Methylenetetrahydrofolate reductase"/>
    <property type="match status" value="1"/>
</dbReference>
<evidence type="ECO:0000256" key="2">
    <source>
        <dbReference type="ARBA" id="ARBA00004777"/>
    </source>
</evidence>
<proteinExistence type="inferred from homology"/>
<comment type="caution">
    <text evidence="11">The sequence shown here is derived from an EMBL/GenBank/DDBJ whole genome shotgun (WGS) entry which is preliminary data.</text>
</comment>
<dbReference type="InterPro" id="IPR029041">
    <property type="entry name" value="FAD-linked_oxidoreductase-like"/>
</dbReference>
<dbReference type="InterPro" id="IPR004621">
    <property type="entry name" value="Fadh2_euk"/>
</dbReference>
<feature type="domain" description="MTHFR SAM-binding regulatory" evidence="10">
    <location>
        <begin position="358"/>
        <end position="607"/>
    </location>
</feature>
<dbReference type="GO" id="GO:0005829">
    <property type="term" value="C:cytosol"/>
    <property type="evidence" value="ECO:0007669"/>
    <property type="project" value="TreeGrafter"/>
</dbReference>
<gene>
    <name evidence="11" type="ORF">WG66_12566</name>
</gene>
<evidence type="ECO:0000313" key="11">
    <source>
        <dbReference type="EMBL" id="KTB34852.1"/>
    </source>
</evidence>
<dbReference type="SUPFAM" id="SSF51730">
    <property type="entry name" value="FAD-linked oxidoreductase"/>
    <property type="match status" value="1"/>
</dbReference>
<dbReference type="PANTHER" id="PTHR45754">
    <property type="entry name" value="METHYLENETETRAHYDROFOLATE REDUCTASE"/>
    <property type="match status" value="1"/>
</dbReference>
<evidence type="ECO:0000256" key="8">
    <source>
        <dbReference type="RuleBase" id="RU004254"/>
    </source>
</evidence>
<accession>A0A0W0FF57</accession>
<name>A0A0W0FF57_MONRR</name>
<comment type="pathway">
    <text evidence="2 8">One-carbon metabolism; tetrahydrofolate interconversion.</text>
</comment>
<dbReference type="Pfam" id="PF02219">
    <property type="entry name" value="MTHFR"/>
    <property type="match status" value="1"/>
</dbReference>
<dbReference type="AlphaFoldDB" id="A0A0W0FF57"/>
<dbReference type="GO" id="GO:0071949">
    <property type="term" value="F:FAD binding"/>
    <property type="evidence" value="ECO:0007669"/>
    <property type="project" value="TreeGrafter"/>
</dbReference>
<protein>
    <recommendedName>
        <fullName evidence="10">MTHFR SAM-binding regulatory domain-containing protein</fullName>
    </recommendedName>
</protein>
<evidence type="ECO:0000256" key="6">
    <source>
        <dbReference type="ARBA" id="ARBA00022857"/>
    </source>
</evidence>
<evidence type="ECO:0000256" key="9">
    <source>
        <dbReference type="SAM" id="MobiDB-lite"/>
    </source>
</evidence>
<keyword evidence="4" id="KW-0285">Flavoprotein</keyword>
<evidence type="ECO:0000256" key="1">
    <source>
        <dbReference type="ARBA" id="ARBA00001974"/>
    </source>
</evidence>
<evidence type="ECO:0000256" key="4">
    <source>
        <dbReference type="ARBA" id="ARBA00022630"/>
    </source>
</evidence>
<sequence>MKLSEKISTYPSSHPFYTFEFFPPRTDQGFENLLPRIARLSKLSPLAISITWGAGGSTKDRSLDLASMTQGEGTETILHLTCTNMMQGMVDDALRAAKDRGIQNVLALRGGERLTDPPRGKEEWIPIDPRFQHGVDLVSYIRSKGEFKDHFCIGVAAYPDGHPDKLVSPEAELDSLKAKVDAGADFIITQLFYDTENFLEWSTNGDSYAGITLPIIPGIMPIQTYSSFLRLVKLCGSSVPSKILEDLEVIKYDDQLVKDYGVQLAISMIQHIAQSDAGVKGVHFCTLNLEKSVTRVLEGLQWTGTRPYAYHHNRLIESSTDLTEHTINPSTALSTALSGTREIPKSQHEAGTGELNNADSWDDFPNGRFGDHKSPAWALGEGDLWGNLGLIITNKTLESWGPPQTPDDLTNLFLKHLRGKIHTTPFSPSPLSAESQSILPYLEKLTRKGLWTVGSQPAVDGIHSDDPIVGWGPRGGYVYQKAFVEFFCDADGVDEIEKKVEEKGGGWVSWFAGSFSGEIRSNMPEDGRNAVTWGVFPGQEIVQTTTIEKEGFGSWKEEAFSIWLKWASYYPPQSAERALLDKVRREKWLVSVVHHDYKDKDALWEFLFDD</sequence>
<reference evidence="11 12" key="1">
    <citation type="submission" date="2015-12" db="EMBL/GenBank/DDBJ databases">
        <title>Draft genome sequence of Moniliophthora roreri, the causal agent of frosty pod rot of cacao.</title>
        <authorList>
            <person name="Aime M.C."/>
            <person name="Diaz-Valderrama J.R."/>
            <person name="Kijpornyongpan T."/>
            <person name="Phillips-Mora W."/>
        </authorList>
    </citation>
    <scope>NUCLEOTIDE SEQUENCE [LARGE SCALE GENOMIC DNA]</scope>
    <source>
        <strain evidence="11 12">MCA 2952</strain>
    </source>
</reference>
<dbReference type="UniPathway" id="UPA00193"/>
<dbReference type="InterPro" id="IPR053806">
    <property type="entry name" value="MTHFR_C"/>
</dbReference>
<dbReference type="GO" id="GO:0004489">
    <property type="term" value="F:methylenetetrahydrofolate reductase [NAD(P)H] activity"/>
    <property type="evidence" value="ECO:0007669"/>
    <property type="project" value="InterPro"/>
</dbReference>
<keyword evidence="6" id="KW-0521">NADP</keyword>
<evidence type="ECO:0000313" key="12">
    <source>
        <dbReference type="Proteomes" id="UP000054988"/>
    </source>
</evidence>
<evidence type="ECO:0000256" key="7">
    <source>
        <dbReference type="ARBA" id="ARBA00023002"/>
    </source>
</evidence>
<evidence type="ECO:0000256" key="5">
    <source>
        <dbReference type="ARBA" id="ARBA00022827"/>
    </source>
</evidence>
<dbReference type="GO" id="GO:0035999">
    <property type="term" value="P:tetrahydrofolate interconversion"/>
    <property type="evidence" value="ECO:0007669"/>
    <property type="project" value="UniProtKB-UniPathway"/>
</dbReference>
<dbReference type="EMBL" id="LATX01002028">
    <property type="protein sequence ID" value="KTB34852.1"/>
    <property type="molecule type" value="Genomic_DNA"/>
</dbReference>
<dbReference type="PANTHER" id="PTHR45754:SF1">
    <property type="entry name" value="METHYLENETETRAHYDROFOLATE REDUCTASE 1"/>
    <property type="match status" value="1"/>
</dbReference>
<dbReference type="Gene3D" id="3.20.20.220">
    <property type="match status" value="1"/>
</dbReference>
<organism evidence="11 12">
    <name type="scientific">Moniliophthora roreri</name>
    <name type="common">Frosty pod rot fungus</name>
    <name type="synonym">Monilia roreri</name>
    <dbReference type="NCBI Taxonomy" id="221103"/>
    <lineage>
        <taxon>Eukaryota</taxon>
        <taxon>Fungi</taxon>
        <taxon>Dikarya</taxon>
        <taxon>Basidiomycota</taxon>
        <taxon>Agaricomycotina</taxon>
        <taxon>Agaricomycetes</taxon>
        <taxon>Agaricomycetidae</taxon>
        <taxon>Agaricales</taxon>
        <taxon>Marasmiineae</taxon>
        <taxon>Marasmiaceae</taxon>
        <taxon>Moniliophthora</taxon>
    </lineage>
</organism>
<dbReference type="CDD" id="cd00537">
    <property type="entry name" value="MTHFR"/>
    <property type="match status" value="1"/>
</dbReference>
<dbReference type="InterPro" id="IPR003171">
    <property type="entry name" value="Mehydrof_redctse-like"/>
</dbReference>
<evidence type="ECO:0000259" key="10">
    <source>
        <dbReference type="Pfam" id="PF21895"/>
    </source>
</evidence>
<dbReference type="Proteomes" id="UP000054988">
    <property type="component" value="Unassembled WGS sequence"/>
</dbReference>
<dbReference type="GO" id="GO:0009086">
    <property type="term" value="P:methionine biosynthetic process"/>
    <property type="evidence" value="ECO:0007669"/>
    <property type="project" value="TreeGrafter"/>
</dbReference>
<feature type="region of interest" description="Disordered" evidence="9">
    <location>
        <begin position="334"/>
        <end position="363"/>
    </location>
</feature>
<dbReference type="Pfam" id="PF21895">
    <property type="entry name" value="MTHFR_C"/>
    <property type="match status" value="1"/>
</dbReference>
<evidence type="ECO:0000256" key="3">
    <source>
        <dbReference type="ARBA" id="ARBA00006743"/>
    </source>
</evidence>
<keyword evidence="5" id="KW-0274">FAD</keyword>
<dbReference type="NCBIfam" id="TIGR00677">
    <property type="entry name" value="fadh2_euk"/>
    <property type="match status" value="1"/>
</dbReference>
<comment type="cofactor">
    <cofactor evidence="1">
        <name>FAD</name>
        <dbReference type="ChEBI" id="CHEBI:57692"/>
    </cofactor>
</comment>